<protein>
    <recommendedName>
        <fullName evidence="6">Ribosomal RNA large subunit methyltransferase F</fullName>
        <ecNumber evidence="6">2.1.1.181</ecNumber>
    </recommendedName>
    <alternativeName>
        <fullName evidence="6">23S rRNA mA1618 methyltransferase</fullName>
    </alternativeName>
    <alternativeName>
        <fullName evidence="6">rRNA adenine N-6-methyltransferase</fullName>
    </alternativeName>
</protein>
<dbReference type="RefSeq" id="WP_185829708.1">
    <property type="nucleotide sequence ID" value="NZ_AP025144.1"/>
</dbReference>
<organism evidence="7 8">
    <name type="scientific">Vibrio penaeicida</name>
    <dbReference type="NCBI Taxonomy" id="104609"/>
    <lineage>
        <taxon>Bacteria</taxon>
        <taxon>Pseudomonadati</taxon>
        <taxon>Pseudomonadota</taxon>
        <taxon>Gammaproteobacteria</taxon>
        <taxon>Vibrionales</taxon>
        <taxon>Vibrionaceae</taxon>
        <taxon>Vibrio</taxon>
    </lineage>
</organism>
<dbReference type="CDD" id="cd02440">
    <property type="entry name" value="AdoMet_MTases"/>
    <property type="match status" value="1"/>
</dbReference>
<sequence length="334" mass="38007">MSSKLNKTSNTNSTSEAKVVKKRFGALHKRNLHKGKYNFSALVKTLPELKPYVIKNIKGDLSINFSDDKAVIMLNRALLAHHYSVINWSIPDGFLCPPLPGRADYLHHIADLFTEKTKGYQINGLDIGTGANAVYPIVAISQYNWAMRASDIDPISISNVKKIAKNNAILKGKLSVKLQKDPKKYFENIIDVEERVDFTMCNPPFHKSLEEANKGSERKLKNLAENRKKRGVTKKDVHSKLNFGGQKAELWCPGGEVLFIKNMAYESKKFARQCLWFTTLVSKKENVRPLRKTLEKLGACEVRIIEMTHGQKITRFVAWTYHTEQQQAQWFTLG</sequence>
<dbReference type="HAMAP" id="MF_01848">
    <property type="entry name" value="23SrRNA_methyltr_F"/>
    <property type="match status" value="1"/>
</dbReference>
<dbReference type="Pfam" id="PF05971">
    <property type="entry name" value="Methyltransf_10"/>
    <property type="match status" value="1"/>
</dbReference>
<dbReference type="GO" id="GO:0052907">
    <property type="term" value="F:23S rRNA (adenine(1618)-N(6))-methyltransferase activity"/>
    <property type="evidence" value="ECO:0007669"/>
    <property type="project" value="UniProtKB-EC"/>
</dbReference>
<proteinExistence type="inferred from homology"/>
<dbReference type="InterPro" id="IPR029063">
    <property type="entry name" value="SAM-dependent_MTases_sf"/>
</dbReference>
<dbReference type="GO" id="GO:0005737">
    <property type="term" value="C:cytoplasm"/>
    <property type="evidence" value="ECO:0007669"/>
    <property type="project" value="UniProtKB-SubCell"/>
</dbReference>
<keyword evidence="5 6" id="KW-0949">S-adenosyl-L-methionine</keyword>
<dbReference type="GO" id="GO:0070475">
    <property type="term" value="P:rRNA base methylation"/>
    <property type="evidence" value="ECO:0007669"/>
    <property type="project" value="TreeGrafter"/>
</dbReference>
<dbReference type="InterPro" id="IPR016909">
    <property type="entry name" value="rRNA_lsu_MeTfrase_F"/>
</dbReference>
<keyword evidence="8" id="KW-1185">Reference proteome</keyword>
<evidence type="ECO:0000256" key="1">
    <source>
        <dbReference type="ARBA" id="ARBA00022490"/>
    </source>
</evidence>
<keyword evidence="3 6" id="KW-0489">Methyltransferase</keyword>
<evidence type="ECO:0000313" key="8">
    <source>
        <dbReference type="Proteomes" id="UP001156690"/>
    </source>
</evidence>
<dbReference type="PIRSF" id="PIRSF029038">
    <property type="entry name" value="Mtase_YbiN_prd"/>
    <property type="match status" value="1"/>
</dbReference>
<dbReference type="SUPFAM" id="SSF53335">
    <property type="entry name" value="S-adenosyl-L-methionine-dependent methyltransferases"/>
    <property type="match status" value="1"/>
</dbReference>
<dbReference type="EC" id="2.1.1.181" evidence="6"/>
<evidence type="ECO:0000256" key="6">
    <source>
        <dbReference type="HAMAP-Rule" id="MF_01848"/>
    </source>
</evidence>
<name>A0AAV5NZ22_9VIBR</name>
<dbReference type="NCBIfam" id="NF008725">
    <property type="entry name" value="PRK11727.1"/>
    <property type="match status" value="1"/>
</dbReference>
<dbReference type="EMBL" id="BSNX01000074">
    <property type="protein sequence ID" value="GLQ75569.1"/>
    <property type="molecule type" value="Genomic_DNA"/>
</dbReference>
<dbReference type="PANTHER" id="PTHR13393">
    <property type="entry name" value="SAM-DEPENDENT METHYLTRANSFERASE"/>
    <property type="match status" value="1"/>
</dbReference>
<keyword evidence="4 6" id="KW-0808">Transferase</keyword>
<gene>
    <name evidence="6 7" type="primary">rlmF</name>
    <name evidence="7" type="ORF">GCM10007932_49310</name>
</gene>
<evidence type="ECO:0000256" key="4">
    <source>
        <dbReference type="ARBA" id="ARBA00022679"/>
    </source>
</evidence>
<comment type="caution">
    <text evidence="7">The sequence shown here is derived from an EMBL/GenBank/DDBJ whole genome shotgun (WGS) entry which is preliminary data.</text>
</comment>
<evidence type="ECO:0000313" key="7">
    <source>
        <dbReference type="EMBL" id="GLQ75569.1"/>
    </source>
</evidence>
<dbReference type="AlphaFoldDB" id="A0AAV5NZ22"/>
<evidence type="ECO:0000256" key="3">
    <source>
        <dbReference type="ARBA" id="ARBA00022603"/>
    </source>
</evidence>
<keyword evidence="2 6" id="KW-0698">rRNA processing</keyword>
<comment type="catalytic activity">
    <reaction evidence="6">
        <text>adenosine(1618) in 23S rRNA + S-adenosyl-L-methionine = N(6)-methyladenosine(1618) in 23S rRNA + S-adenosyl-L-homocysteine + H(+)</text>
        <dbReference type="Rhea" id="RHEA:16497"/>
        <dbReference type="Rhea" id="RHEA-COMP:10229"/>
        <dbReference type="Rhea" id="RHEA-COMP:10231"/>
        <dbReference type="ChEBI" id="CHEBI:15378"/>
        <dbReference type="ChEBI" id="CHEBI:57856"/>
        <dbReference type="ChEBI" id="CHEBI:59789"/>
        <dbReference type="ChEBI" id="CHEBI:74411"/>
        <dbReference type="ChEBI" id="CHEBI:74449"/>
        <dbReference type="EC" id="2.1.1.181"/>
    </reaction>
</comment>
<evidence type="ECO:0000256" key="2">
    <source>
        <dbReference type="ARBA" id="ARBA00022552"/>
    </source>
</evidence>
<dbReference type="Proteomes" id="UP001156690">
    <property type="component" value="Unassembled WGS sequence"/>
</dbReference>
<dbReference type="InterPro" id="IPR010286">
    <property type="entry name" value="METTL16/RlmF"/>
</dbReference>
<accession>A0AAV5NZ22</accession>
<reference evidence="8" key="1">
    <citation type="journal article" date="2019" name="Int. J. Syst. Evol. Microbiol.">
        <title>The Global Catalogue of Microorganisms (GCM) 10K type strain sequencing project: providing services to taxonomists for standard genome sequencing and annotation.</title>
        <authorList>
            <consortium name="The Broad Institute Genomics Platform"/>
            <consortium name="The Broad Institute Genome Sequencing Center for Infectious Disease"/>
            <person name="Wu L."/>
            <person name="Ma J."/>
        </authorList>
    </citation>
    <scope>NUCLEOTIDE SEQUENCE [LARGE SCALE GENOMIC DNA]</scope>
    <source>
        <strain evidence="8">NBRC 15640</strain>
    </source>
</reference>
<dbReference type="Gene3D" id="3.40.50.150">
    <property type="entry name" value="Vaccinia Virus protein VP39"/>
    <property type="match status" value="1"/>
</dbReference>
<dbReference type="PANTHER" id="PTHR13393:SF0">
    <property type="entry name" value="RNA N6-ADENOSINE-METHYLTRANSFERASE METTL16"/>
    <property type="match status" value="1"/>
</dbReference>
<comment type="similarity">
    <text evidence="6">Belongs to the methyltransferase superfamily. METTL16/RlmF family.</text>
</comment>
<comment type="subcellular location">
    <subcellularLocation>
        <location evidence="6">Cytoplasm</location>
    </subcellularLocation>
</comment>
<comment type="function">
    <text evidence="6">Specifically methylates the adenine in position 1618 of 23S rRNA.</text>
</comment>
<evidence type="ECO:0000256" key="5">
    <source>
        <dbReference type="ARBA" id="ARBA00022691"/>
    </source>
</evidence>
<keyword evidence="1 6" id="KW-0963">Cytoplasm</keyword>